<reference evidence="14" key="1">
    <citation type="submission" date="2012-12" db="EMBL/GenBank/DDBJ databases">
        <authorList>
            <person name="Hellsten U."/>
            <person name="Grimwood J."/>
            <person name="Chapman J.A."/>
            <person name="Shapiro H."/>
            <person name="Aerts A."/>
            <person name="Otillar R.P."/>
            <person name="Terry A.Y."/>
            <person name="Boore J.L."/>
            <person name="Simakov O."/>
            <person name="Marletaz F."/>
            <person name="Cho S.-J."/>
            <person name="Edsinger-Gonzales E."/>
            <person name="Havlak P."/>
            <person name="Kuo D.-H."/>
            <person name="Larsson T."/>
            <person name="Lv J."/>
            <person name="Arendt D."/>
            <person name="Savage R."/>
            <person name="Osoegawa K."/>
            <person name="de Jong P."/>
            <person name="Lindberg D.R."/>
            <person name="Seaver E.C."/>
            <person name="Weisblat D.A."/>
            <person name="Putnam N.H."/>
            <person name="Grigoriev I.V."/>
            <person name="Rokhsar D.S."/>
        </authorList>
    </citation>
    <scope>NUCLEOTIDE SEQUENCE</scope>
    <source>
        <strain evidence="14">I ESC-2004</strain>
    </source>
</reference>
<dbReference type="EMBL" id="AMQN01004221">
    <property type="status" value="NOT_ANNOTATED_CDS"/>
    <property type="molecule type" value="Genomic_DNA"/>
</dbReference>
<dbReference type="PANTHER" id="PTHR45695">
    <property type="entry name" value="LEUCOKININ RECEPTOR-RELATED"/>
    <property type="match status" value="1"/>
</dbReference>
<dbReference type="GO" id="GO:0005886">
    <property type="term" value="C:plasma membrane"/>
    <property type="evidence" value="ECO:0007669"/>
    <property type="project" value="TreeGrafter"/>
</dbReference>
<evidence type="ECO:0000259" key="11">
    <source>
        <dbReference type="PROSITE" id="PS50262"/>
    </source>
</evidence>
<feature type="transmembrane region" description="Helical" evidence="10">
    <location>
        <begin position="255"/>
        <end position="275"/>
    </location>
</feature>
<dbReference type="OMA" id="ICTTFNC"/>
<dbReference type="EnsemblMetazoa" id="CapteT225192">
    <property type="protein sequence ID" value="CapteP225192"/>
    <property type="gene ID" value="CapteG225192"/>
</dbReference>
<dbReference type="InterPro" id="IPR000276">
    <property type="entry name" value="GPCR_Rhodpsn"/>
</dbReference>
<comment type="similarity">
    <text evidence="2 9">Belongs to the G-protein coupled receptor 1 family.</text>
</comment>
<keyword evidence="4 10" id="KW-1133">Transmembrane helix</keyword>
<organism evidence="12">
    <name type="scientific">Capitella teleta</name>
    <name type="common">Polychaete worm</name>
    <dbReference type="NCBI Taxonomy" id="283909"/>
    <lineage>
        <taxon>Eukaryota</taxon>
        <taxon>Metazoa</taxon>
        <taxon>Spiralia</taxon>
        <taxon>Lophotrochozoa</taxon>
        <taxon>Annelida</taxon>
        <taxon>Polychaeta</taxon>
        <taxon>Sedentaria</taxon>
        <taxon>Scolecida</taxon>
        <taxon>Capitellidae</taxon>
        <taxon>Capitella</taxon>
    </lineage>
</organism>
<dbReference type="Gene3D" id="1.20.1070.10">
    <property type="entry name" value="Rhodopsin 7-helix transmembrane proteins"/>
    <property type="match status" value="1"/>
</dbReference>
<dbReference type="AlphaFoldDB" id="R7VDV8"/>
<evidence type="ECO:0000256" key="9">
    <source>
        <dbReference type="RuleBase" id="RU000688"/>
    </source>
</evidence>
<evidence type="ECO:0000256" key="3">
    <source>
        <dbReference type="ARBA" id="ARBA00022692"/>
    </source>
</evidence>
<dbReference type="CDD" id="cd14993">
    <property type="entry name" value="7tmA_CCKR-like"/>
    <property type="match status" value="1"/>
</dbReference>
<evidence type="ECO:0000256" key="1">
    <source>
        <dbReference type="ARBA" id="ARBA00004141"/>
    </source>
</evidence>
<name>R7VDV8_CAPTE</name>
<dbReference type="Pfam" id="PF00001">
    <property type="entry name" value="7tm_1"/>
    <property type="match status" value="1"/>
</dbReference>
<dbReference type="STRING" id="283909.R7VDV8"/>
<dbReference type="Proteomes" id="UP000014760">
    <property type="component" value="Unassembled WGS sequence"/>
</dbReference>
<dbReference type="PANTHER" id="PTHR45695:SF22">
    <property type="entry name" value="G-PROTEIN COUPLED RECEPTORS FAMILY 1 PROFILE DOMAIN-CONTAINING PROTEIN"/>
    <property type="match status" value="1"/>
</dbReference>
<feature type="transmembrane region" description="Helical" evidence="10">
    <location>
        <begin position="151"/>
        <end position="172"/>
    </location>
</feature>
<keyword evidence="14" id="KW-1185">Reference proteome</keyword>
<reference evidence="12 14" key="2">
    <citation type="journal article" date="2013" name="Nature">
        <title>Insights into bilaterian evolution from three spiralian genomes.</title>
        <authorList>
            <person name="Simakov O."/>
            <person name="Marletaz F."/>
            <person name="Cho S.J."/>
            <person name="Edsinger-Gonzales E."/>
            <person name="Havlak P."/>
            <person name="Hellsten U."/>
            <person name="Kuo D.H."/>
            <person name="Larsson T."/>
            <person name="Lv J."/>
            <person name="Arendt D."/>
            <person name="Savage R."/>
            <person name="Osoegawa K."/>
            <person name="de Jong P."/>
            <person name="Grimwood J."/>
            <person name="Chapman J.A."/>
            <person name="Shapiro H."/>
            <person name="Aerts A."/>
            <person name="Otillar R.P."/>
            <person name="Terry A.Y."/>
            <person name="Boore J.L."/>
            <person name="Grigoriev I.V."/>
            <person name="Lindberg D.R."/>
            <person name="Seaver E.C."/>
            <person name="Weisblat D.A."/>
            <person name="Putnam N.H."/>
            <person name="Rokhsar D.S."/>
        </authorList>
    </citation>
    <scope>NUCLEOTIDE SEQUENCE</scope>
    <source>
        <strain evidence="12 14">I ESC-2004</strain>
    </source>
</reference>
<evidence type="ECO:0000313" key="13">
    <source>
        <dbReference type="EnsemblMetazoa" id="CapteP225192"/>
    </source>
</evidence>
<gene>
    <name evidence="12" type="ORF">CAPTEDRAFT_225192</name>
</gene>
<feature type="transmembrane region" description="Helical" evidence="10">
    <location>
        <begin position="203"/>
        <end position="227"/>
    </location>
</feature>
<evidence type="ECO:0000256" key="6">
    <source>
        <dbReference type="ARBA" id="ARBA00023136"/>
    </source>
</evidence>
<dbReference type="PROSITE" id="PS50262">
    <property type="entry name" value="G_PROTEIN_RECEP_F1_2"/>
    <property type="match status" value="1"/>
</dbReference>
<dbReference type="SUPFAM" id="SSF81321">
    <property type="entry name" value="Family A G protein-coupled receptor-like"/>
    <property type="match status" value="1"/>
</dbReference>
<evidence type="ECO:0000256" key="10">
    <source>
        <dbReference type="SAM" id="Phobius"/>
    </source>
</evidence>
<dbReference type="EMBL" id="KB292914">
    <property type="protein sequence ID" value="ELU16809.1"/>
    <property type="molecule type" value="Genomic_DNA"/>
</dbReference>
<evidence type="ECO:0000313" key="14">
    <source>
        <dbReference type="Proteomes" id="UP000014760"/>
    </source>
</evidence>
<dbReference type="PROSITE" id="PS00237">
    <property type="entry name" value="G_PROTEIN_RECEP_F1_1"/>
    <property type="match status" value="1"/>
</dbReference>
<evidence type="ECO:0000313" key="12">
    <source>
        <dbReference type="EMBL" id="ELU16809.1"/>
    </source>
</evidence>
<keyword evidence="6 10" id="KW-0472">Membrane</keyword>
<evidence type="ECO:0000256" key="2">
    <source>
        <dbReference type="ARBA" id="ARBA00010663"/>
    </source>
</evidence>
<evidence type="ECO:0000256" key="5">
    <source>
        <dbReference type="ARBA" id="ARBA00023040"/>
    </source>
</evidence>
<dbReference type="GO" id="GO:0004983">
    <property type="term" value="F:neuropeptide Y receptor activity"/>
    <property type="evidence" value="ECO:0007669"/>
    <property type="project" value="InterPro"/>
</dbReference>
<dbReference type="InterPro" id="IPR000611">
    <property type="entry name" value="NPY_rcpt"/>
</dbReference>
<dbReference type="PRINTS" id="PR01012">
    <property type="entry name" value="NRPEPTIDEYR"/>
</dbReference>
<dbReference type="InterPro" id="IPR017452">
    <property type="entry name" value="GPCR_Rhodpsn_7TM"/>
</dbReference>
<feature type="transmembrane region" description="Helical" evidence="10">
    <location>
        <begin position="114"/>
        <end position="139"/>
    </location>
</feature>
<dbReference type="HOGENOM" id="CLU_009579_6_1_1"/>
<feature type="transmembrane region" description="Helical" evidence="10">
    <location>
        <begin position="34"/>
        <end position="62"/>
    </location>
</feature>
<keyword evidence="7 9" id="KW-0675">Receptor</keyword>
<keyword evidence="3 9" id="KW-0812">Transmembrane</keyword>
<evidence type="ECO:0000256" key="7">
    <source>
        <dbReference type="ARBA" id="ARBA00023170"/>
    </source>
</evidence>
<dbReference type="PRINTS" id="PR00237">
    <property type="entry name" value="GPCRRHODOPSN"/>
</dbReference>
<protein>
    <recommendedName>
        <fullName evidence="11">G-protein coupled receptors family 1 profile domain-containing protein</fullName>
    </recommendedName>
</protein>
<keyword evidence="8 9" id="KW-0807">Transducer</keyword>
<comment type="subcellular location">
    <subcellularLocation>
        <location evidence="1">Membrane</location>
        <topology evidence="1">Multi-pass membrane protein</topology>
    </subcellularLocation>
</comment>
<feature type="domain" description="G-protein coupled receptors family 1 profile" evidence="11">
    <location>
        <begin position="53"/>
        <end position="317"/>
    </location>
</feature>
<keyword evidence="5 9" id="KW-0297">G-protein coupled receptor</keyword>
<evidence type="ECO:0000256" key="4">
    <source>
        <dbReference type="ARBA" id="ARBA00022989"/>
    </source>
</evidence>
<feature type="transmembrane region" description="Helical" evidence="10">
    <location>
        <begin position="301"/>
        <end position="322"/>
    </location>
</feature>
<accession>R7VDV8</accession>
<feature type="transmembrane region" description="Helical" evidence="10">
    <location>
        <begin position="74"/>
        <end position="94"/>
    </location>
</feature>
<reference evidence="13" key="3">
    <citation type="submission" date="2015-06" db="UniProtKB">
        <authorList>
            <consortium name="EnsemblMetazoa"/>
        </authorList>
    </citation>
    <scope>IDENTIFICATION</scope>
</reference>
<sequence>MSVLHNQSHETNYSSFLSAAAGWGSPPLFKQTPMMVAVLTLAYLVVFVLAVVNNCLVVSAIVRNLQLRTITNYFLANLAVADILVSFIVLPITLLSNLFSEWLFGPFLCKITGYLQAVTVGASVNTLATVAVERYLAIFYPHANIIRPNTAAILIAIIWLVPVCIQVPWAVFYRLEQFPVPDTEHIHRICYAKFPSKQIEKGFFVGGVFLTCYIAPLCVIIIFYSLIGVRVWRRTVSGIKGSKAERNINRAKIRVVRMLIVVAVVFAFFWMPLYATRIHVMFAPKMEEEQLSLVKNTIVPIAQWLGAATSCVNPFIYCYFSLQFRKSIVAMLKNGTCCGRINV</sequence>
<evidence type="ECO:0000256" key="8">
    <source>
        <dbReference type="ARBA" id="ARBA00023224"/>
    </source>
</evidence>
<dbReference type="OrthoDB" id="5975505at2759"/>
<proteinExistence type="inferred from homology"/>